<comment type="caution">
    <text evidence="11">The sequence shown here is derived from an EMBL/GenBank/DDBJ whole genome shotgun (WGS) entry which is preliminary data.</text>
</comment>
<dbReference type="Proteomes" id="UP001603857">
    <property type="component" value="Unassembled WGS sequence"/>
</dbReference>
<evidence type="ECO:0000256" key="8">
    <source>
        <dbReference type="ARBA" id="ARBA00023288"/>
    </source>
</evidence>
<keyword evidence="4" id="KW-0472">Membrane</keyword>
<keyword evidence="12" id="KW-1185">Reference proteome</keyword>
<dbReference type="SUPFAM" id="SSF47699">
    <property type="entry name" value="Bifunctional inhibitor/lipid-transfer protein/seed storage 2S albumin"/>
    <property type="match status" value="1"/>
</dbReference>
<evidence type="ECO:0000313" key="11">
    <source>
        <dbReference type="EMBL" id="KAL2321611.1"/>
    </source>
</evidence>
<dbReference type="Pfam" id="PF14368">
    <property type="entry name" value="LTP_2"/>
    <property type="match status" value="1"/>
</dbReference>
<dbReference type="EMBL" id="JBGMDY010000009">
    <property type="protein sequence ID" value="KAL2321611.1"/>
    <property type="molecule type" value="Genomic_DNA"/>
</dbReference>
<keyword evidence="8" id="KW-0449">Lipoprotein</keyword>
<dbReference type="InterPro" id="IPR036312">
    <property type="entry name" value="Bifun_inhib/LTP/seed_sf"/>
</dbReference>
<keyword evidence="6" id="KW-1015">Disulfide bond</keyword>
<proteinExistence type="inferred from homology"/>
<dbReference type="InterPro" id="IPR016140">
    <property type="entry name" value="Bifunc_inhib/LTP/seed_store"/>
</dbReference>
<feature type="signal peptide" evidence="9">
    <location>
        <begin position="1"/>
        <end position="26"/>
    </location>
</feature>
<protein>
    <recommendedName>
        <fullName evidence="10">Bifunctional inhibitor/plant lipid transfer protein/seed storage helical domain-containing protein</fullName>
    </recommendedName>
</protein>
<evidence type="ECO:0000256" key="3">
    <source>
        <dbReference type="ARBA" id="ARBA00022475"/>
    </source>
</evidence>
<dbReference type="CDD" id="cd00010">
    <property type="entry name" value="AAI_LTSS"/>
    <property type="match status" value="1"/>
</dbReference>
<evidence type="ECO:0000256" key="4">
    <source>
        <dbReference type="ARBA" id="ARBA00022622"/>
    </source>
</evidence>
<gene>
    <name evidence="11" type="ORF">Fmac_025990</name>
</gene>
<comment type="subcellular location">
    <subcellularLocation>
        <location evidence="1">Cell membrane</location>
        <topology evidence="1">Lipid-anchor</topology>
        <topology evidence="1">GPI-anchor</topology>
    </subcellularLocation>
</comment>
<feature type="chain" id="PRO_5044882311" description="Bifunctional inhibitor/plant lipid transfer protein/seed storage helical domain-containing protein" evidence="9">
    <location>
        <begin position="27"/>
        <end position="152"/>
    </location>
</feature>
<organism evidence="11 12">
    <name type="scientific">Flemingia macrophylla</name>
    <dbReference type="NCBI Taxonomy" id="520843"/>
    <lineage>
        <taxon>Eukaryota</taxon>
        <taxon>Viridiplantae</taxon>
        <taxon>Streptophyta</taxon>
        <taxon>Embryophyta</taxon>
        <taxon>Tracheophyta</taxon>
        <taxon>Spermatophyta</taxon>
        <taxon>Magnoliopsida</taxon>
        <taxon>eudicotyledons</taxon>
        <taxon>Gunneridae</taxon>
        <taxon>Pentapetalae</taxon>
        <taxon>rosids</taxon>
        <taxon>fabids</taxon>
        <taxon>Fabales</taxon>
        <taxon>Fabaceae</taxon>
        <taxon>Papilionoideae</taxon>
        <taxon>50 kb inversion clade</taxon>
        <taxon>NPAAA clade</taxon>
        <taxon>indigoferoid/millettioid clade</taxon>
        <taxon>Phaseoleae</taxon>
        <taxon>Flemingia</taxon>
    </lineage>
</organism>
<reference evidence="11 12" key="1">
    <citation type="submission" date="2024-08" db="EMBL/GenBank/DDBJ databases">
        <title>Insights into the chromosomal genome structure of Flemingia macrophylla.</title>
        <authorList>
            <person name="Ding Y."/>
            <person name="Zhao Y."/>
            <person name="Bi W."/>
            <person name="Wu M."/>
            <person name="Zhao G."/>
            <person name="Gong Y."/>
            <person name="Li W."/>
            <person name="Zhang P."/>
        </authorList>
    </citation>
    <scope>NUCLEOTIDE SEQUENCE [LARGE SCALE GENOMIC DNA]</scope>
    <source>
        <strain evidence="11">DYQJB</strain>
        <tissue evidence="11">Leaf</tissue>
    </source>
</reference>
<evidence type="ECO:0000256" key="7">
    <source>
        <dbReference type="ARBA" id="ARBA00023180"/>
    </source>
</evidence>
<evidence type="ECO:0000313" key="12">
    <source>
        <dbReference type="Proteomes" id="UP001603857"/>
    </source>
</evidence>
<comment type="similarity">
    <text evidence="2">Belongs to the plant LTP family.</text>
</comment>
<evidence type="ECO:0000256" key="9">
    <source>
        <dbReference type="SAM" id="SignalP"/>
    </source>
</evidence>
<dbReference type="InterPro" id="IPR043325">
    <property type="entry name" value="LTSS"/>
</dbReference>
<evidence type="ECO:0000256" key="6">
    <source>
        <dbReference type="ARBA" id="ARBA00023157"/>
    </source>
</evidence>
<sequence>MAGMKCGRLVCMLVFGLALTMRLAEAQSDTNTSCAQDLIPCANYLSDPNPPSSCCDPLKRTVATQLTCLCNLFNTPGLLSSFNISVADALTLSRRCGVTSDLSSCQNGTAPAPASGAPPVKYVAFTGRIRRDGICLVEKRKKSNHMLLRRSE</sequence>
<evidence type="ECO:0000256" key="5">
    <source>
        <dbReference type="ARBA" id="ARBA00022729"/>
    </source>
</evidence>
<evidence type="ECO:0000256" key="2">
    <source>
        <dbReference type="ARBA" id="ARBA00009748"/>
    </source>
</evidence>
<dbReference type="PANTHER" id="PTHR33044">
    <property type="entry name" value="BIFUNCTIONAL INHIBITOR/LIPID-TRANSFER PROTEIN/SEED STORAGE 2S ALBUMIN SUPERFAMILY PROTEIN-RELATED"/>
    <property type="match status" value="1"/>
</dbReference>
<dbReference type="SMART" id="SM00499">
    <property type="entry name" value="AAI"/>
    <property type="match status" value="1"/>
</dbReference>
<keyword evidence="7" id="KW-0325">Glycoprotein</keyword>
<keyword evidence="5 9" id="KW-0732">Signal</keyword>
<feature type="domain" description="Bifunctional inhibitor/plant lipid transfer protein/seed storage helical" evidence="10">
    <location>
        <begin position="34"/>
        <end position="105"/>
    </location>
</feature>
<evidence type="ECO:0000259" key="10">
    <source>
        <dbReference type="SMART" id="SM00499"/>
    </source>
</evidence>
<name>A0ABD1LDL5_9FABA</name>
<accession>A0ABD1LDL5</accession>
<keyword evidence="4" id="KW-0336">GPI-anchor</keyword>
<keyword evidence="3" id="KW-1003">Cell membrane</keyword>
<dbReference type="GO" id="GO:0098552">
    <property type="term" value="C:side of membrane"/>
    <property type="evidence" value="ECO:0007669"/>
    <property type="project" value="UniProtKB-KW"/>
</dbReference>
<evidence type="ECO:0000256" key="1">
    <source>
        <dbReference type="ARBA" id="ARBA00004609"/>
    </source>
</evidence>
<dbReference type="AlphaFoldDB" id="A0ABD1LDL5"/>
<dbReference type="Gene3D" id="1.10.110.10">
    <property type="entry name" value="Plant lipid-transfer and hydrophobic proteins"/>
    <property type="match status" value="1"/>
</dbReference>
<dbReference type="GO" id="GO:0005886">
    <property type="term" value="C:plasma membrane"/>
    <property type="evidence" value="ECO:0007669"/>
    <property type="project" value="UniProtKB-SubCell"/>
</dbReference>